<protein>
    <submittedName>
        <fullName evidence="1">Uncharacterized protein</fullName>
    </submittedName>
</protein>
<reference evidence="1" key="1">
    <citation type="submission" date="2018-02" db="EMBL/GenBank/DDBJ databases">
        <authorList>
            <person name="Cohen D.B."/>
            <person name="Kent A.D."/>
        </authorList>
    </citation>
    <scope>NUCLEOTIDE SEQUENCE</scope>
</reference>
<proteinExistence type="predicted"/>
<evidence type="ECO:0000313" key="1">
    <source>
        <dbReference type="EMBL" id="SPC96332.1"/>
    </source>
</evidence>
<dbReference type="AlphaFoldDB" id="A0A2N9G9U2"/>
<dbReference type="EMBL" id="OIVN01001660">
    <property type="protein sequence ID" value="SPC96332.1"/>
    <property type="molecule type" value="Genomic_DNA"/>
</dbReference>
<sequence length="81" mass="9093">MPCRLTTQGHEEIVCPKDMARRPRGVLFPVDRQQVRPQGVVFPEDMATQAMRGSSDLCRLARRPRGVSYPVDMAPVRSRGA</sequence>
<name>A0A2N9G9U2_FAGSY</name>
<organism evidence="1">
    <name type="scientific">Fagus sylvatica</name>
    <name type="common">Beechnut</name>
    <dbReference type="NCBI Taxonomy" id="28930"/>
    <lineage>
        <taxon>Eukaryota</taxon>
        <taxon>Viridiplantae</taxon>
        <taxon>Streptophyta</taxon>
        <taxon>Embryophyta</taxon>
        <taxon>Tracheophyta</taxon>
        <taxon>Spermatophyta</taxon>
        <taxon>Magnoliopsida</taxon>
        <taxon>eudicotyledons</taxon>
        <taxon>Gunneridae</taxon>
        <taxon>Pentapetalae</taxon>
        <taxon>rosids</taxon>
        <taxon>fabids</taxon>
        <taxon>Fagales</taxon>
        <taxon>Fagaceae</taxon>
        <taxon>Fagus</taxon>
    </lineage>
</organism>
<gene>
    <name evidence="1" type="ORF">FSB_LOCUS24214</name>
</gene>
<accession>A0A2N9G9U2</accession>